<proteinExistence type="predicted"/>
<dbReference type="AlphaFoldDB" id="A0AAN9MUH9"/>
<organism evidence="1 2">
    <name type="scientific">Canavalia gladiata</name>
    <name type="common">Sword bean</name>
    <name type="synonym">Dolichos gladiatus</name>
    <dbReference type="NCBI Taxonomy" id="3824"/>
    <lineage>
        <taxon>Eukaryota</taxon>
        <taxon>Viridiplantae</taxon>
        <taxon>Streptophyta</taxon>
        <taxon>Embryophyta</taxon>
        <taxon>Tracheophyta</taxon>
        <taxon>Spermatophyta</taxon>
        <taxon>Magnoliopsida</taxon>
        <taxon>eudicotyledons</taxon>
        <taxon>Gunneridae</taxon>
        <taxon>Pentapetalae</taxon>
        <taxon>rosids</taxon>
        <taxon>fabids</taxon>
        <taxon>Fabales</taxon>
        <taxon>Fabaceae</taxon>
        <taxon>Papilionoideae</taxon>
        <taxon>50 kb inversion clade</taxon>
        <taxon>NPAAA clade</taxon>
        <taxon>indigoferoid/millettioid clade</taxon>
        <taxon>Phaseoleae</taxon>
        <taxon>Canavalia</taxon>
    </lineage>
</organism>
<keyword evidence="2" id="KW-1185">Reference proteome</keyword>
<reference evidence="1 2" key="1">
    <citation type="submission" date="2024-01" db="EMBL/GenBank/DDBJ databases">
        <title>The genomes of 5 underutilized Papilionoideae crops provide insights into root nodulation and disease resistanc.</title>
        <authorList>
            <person name="Jiang F."/>
        </authorList>
    </citation>
    <scope>NUCLEOTIDE SEQUENCE [LARGE SCALE GENOMIC DNA]</scope>
    <source>
        <strain evidence="1">LVBAO_FW01</strain>
        <tissue evidence="1">Leaves</tissue>
    </source>
</reference>
<gene>
    <name evidence="1" type="ORF">VNO77_02157</name>
</gene>
<protein>
    <submittedName>
        <fullName evidence="1">Uncharacterized protein</fullName>
    </submittedName>
</protein>
<sequence length="114" mass="12556">MADGAIITGNGVVYIAGVPIVNSSLWFMYINTWGASLGIKNVGALIWGVNLVQYHRHAMFCTWTWNSYTLAQDNSRRLNQSHGILNDKHHVDPLQVLENSVTPFTSGGFGAYTS</sequence>
<dbReference type="EMBL" id="JAYMYQ010000001">
    <property type="protein sequence ID" value="KAK7360176.1"/>
    <property type="molecule type" value="Genomic_DNA"/>
</dbReference>
<evidence type="ECO:0000313" key="2">
    <source>
        <dbReference type="Proteomes" id="UP001367508"/>
    </source>
</evidence>
<accession>A0AAN9MUH9</accession>
<dbReference type="Proteomes" id="UP001367508">
    <property type="component" value="Unassembled WGS sequence"/>
</dbReference>
<comment type="caution">
    <text evidence="1">The sequence shown here is derived from an EMBL/GenBank/DDBJ whole genome shotgun (WGS) entry which is preliminary data.</text>
</comment>
<evidence type="ECO:0000313" key="1">
    <source>
        <dbReference type="EMBL" id="KAK7360176.1"/>
    </source>
</evidence>
<name>A0AAN9MUH9_CANGL</name>